<organism evidence="1 2">
    <name type="scientific">Aldrovandia affinis</name>
    <dbReference type="NCBI Taxonomy" id="143900"/>
    <lineage>
        <taxon>Eukaryota</taxon>
        <taxon>Metazoa</taxon>
        <taxon>Chordata</taxon>
        <taxon>Craniata</taxon>
        <taxon>Vertebrata</taxon>
        <taxon>Euteleostomi</taxon>
        <taxon>Actinopterygii</taxon>
        <taxon>Neopterygii</taxon>
        <taxon>Teleostei</taxon>
        <taxon>Notacanthiformes</taxon>
        <taxon>Halosauridae</taxon>
        <taxon>Aldrovandia</taxon>
    </lineage>
</organism>
<dbReference type="EMBL" id="JAINUG010000129">
    <property type="protein sequence ID" value="KAJ8394121.1"/>
    <property type="molecule type" value="Genomic_DNA"/>
</dbReference>
<evidence type="ECO:0000313" key="2">
    <source>
        <dbReference type="Proteomes" id="UP001221898"/>
    </source>
</evidence>
<dbReference type="AlphaFoldDB" id="A0AAD7WEI0"/>
<keyword evidence="2" id="KW-1185">Reference proteome</keyword>
<comment type="caution">
    <text evidence="1">The sequence shown here is derived from an EMBL/GenBank/DDBJ whole genome shotgun (WGS) entry which is preliminary data.</text>
</comment>
<accession>A0AAD7WEI0</accession>
<gene>
    <name evidence="1" type="ORF">AAFF_G00049260</name>
</gene>
<dbReference type="Proteomes" id="UP001221898">
    <property type="component" value="Unassembled WGS sequence"/>
</dbReference>
<name>A0AAD7WEI0_9TELE</name>
<protein>
    <submittedName>
        <fullName evidence="1">Uncharacterized protein</fullName>
    </submittedName>
</protein>
<evidence type="ECO:0000313" key="1">
    <source>
        <dbReference type="EMBL" id="KAJ8394121.1"/>
    </source>
</evidence>
<sequence>MGTAGHSIHRLCHCALNRRIIPTPAYTSSEMAHLASSPSSWPGVSVSSPVTAALAASCCFAVRHSAEREEQWANDCNIAATWSSRPAC</sequence>
<reference evidence="1" key="1">
    <citation type="journal article" date="2023" name="Science">
        <title>Genome structures resolve the early diversification of teleost fishes.</title>
        <authorList>
            <person name="Parey E."/>
            <person name="Louis A."/>
            <person name="Montfort J."/>
            <person name="Bouchez O."/>
            <person name="Roques C."/>
            <person name="Iampietro C."/>
            <person name="Lluch J."/>
            <person name="Castinel A."/>
            <person name="Donnadieu C."/>
            <person name="Desvignes T."/>
            <person name="Floi Bucao C."/>
            <person name="Jouanno E."/>
            <person name="Wen M."/>
            <person name="Mejri S."/>
            <person name="Dirks R."/>
            <person name="Jansen H."/>
            <person name="Henkel C."/>
            <person name="Chen W.J."/>
            <person name="Zahm M."/>
            <person name="Cabau C."/>
            <person name="Klopp C."/>
            <person name="Thompson A.W."/>
            <person name="Robinson-Rechavi M."/>
            <person name="Braasch I."/>
            <person name="Lecointre G."/>
            <person name="Bobe J."/>
            <person name="Postlethwait J.H."/>
            <person name="Berthelot C."/>
            <person name="Roest Crollius H."/>
            <person name="Guiguen Y."/>
        </authorList>
    </citation>
    <scope>NUCLEOTIDE SEQUENCE</scope>
    <source>
        <strain evidence="1">NC1722</strain>
    </source>
</reference>
<proteinExistence type="predicted"/>